<dbReference type="PANTHER" id="PTHR11786">
    <property type="entry name" value="N-HYDROXYARYLAMINE O-ACETYLTRANSFERASE"/>
    <property type="match status" value="1"/>
</dbReference>
<sequence length="266" mass="29455">MDFDLDAYLARIGYTGERTATAATLGALQRTHIYAIPFENLDPVRGVVPSLDLDDLTAKLVHGTTRGGYCYEHNTLYAAALRALGFQVTVLAGRVLVGAKPGDQRPRTHMLLLAETPDDPHRYLTDVGFGSEGALLDPMPLAPADVRDQPRHHRLSITPADSPLEQWVLRAFLDGQWRDQYSFTVEPFYAPDFGVINYYIASSPRSPFSSRVYACRTYPDRQLKLDARAFTVTQNDGTSVTRDLADDAEVRQVLADEFGIVAPPQA</sequence>
<comment type="similarity">
    <text evidence="1">Belongs to the arylamine N-acetyltransferase family.</text>
</comment>
<dbReference type="FunCoup" id="C7Q3U6">
    <property type="interactions" value="25"/>
</dbReference>
<dbReference type="KEGG" id="cai:Caci_8891"/>
<gene>
    <name evidence="2" type="ordered locus">Caci_8891</name>
</gene>
<dbReference type="InterPro" id="IPR038765">
    <property type="entry name" value="Papain-like_cys_pep_sf"/>
</dbReference>
<dbReference type="InParanoid" id="C7Q3U6"/>
<dbReference type="GO" id="GO:0016407">
    <property type="term" value="F:acetyltransferase activity"/>
    <property type="evidence" value="ECO:0007669"/>
    <property type="project" value="InterPro"/>
</dbReference>
<dbReference type="STRING" id="479433.Caci_8891"/>
<dbReference type="OrthoDB" id="7181050at2"/>
<dbReference type="InterPro" id="IPR001447">
    <property type="entry name" value="Arylamine_N-AcTrfase"/>
</dbReference>
<dbReference type="HOGENOM" id="CLU_049918_1_1_11"/>
<name>C7Q3U6_CATAD</name>
<dbReference type="eggNOG" id="COG2162">
    <property type="taxonomic scope" value="Bacteria"/>
</dbReference>
<evidence type="ECO:0000313" key="3">
    <source>
        <dbReference type="Proteomes" id="UP000000851"/>
    </source>
</evidence>
<organism evidence="2 3">
    <name type="scientific">Catenulispora acidiphila (strain DSM 44928 / JCM 14897 / NBRC 102108 / NRRL B-24433 / ID139908)</name>
    <dbReference type="NCBI Taxonomy" id="479433"/>
    <lineage>
        <taxon>Bacteria</taxon>
        <taxon>Bacillati</taxon>
        <taxon>Actinomycetota</taxon>
        <taxon>Actinomycetes</taxon>
        <taxon>Catenulisporales</taxon>
        <taxon>Catenulisporaceae</taxon>
        <taxon>Catenulispora</taxon>
    </lineage>
</organism>
<proteinExistence type="inferred from homology"/>
<dbReference type="Proteomes" id="UP000000851">
    <property type="component" value="Chromosome"/>
</dbReference>
<dbReference type="AlphaFoldDB" id="C7Q3U6"/>
<dbReference type="SUPFAM" id="SSF54001">
    <property type="entry name" value="Cysteine proteinases"/>
    <property type="match status" value="1"/>
</dbReference>
<dbReference type="Gene3D" id="3.30.2140.10">
    <property type="entry name" value="Arylamine N-acetyltransferase"/>
    <property type="match status" value="1"/>
</dbReference>
<reference evidence="2 3" key="1">
    <citation type="journal article" date="2009" name="Stand. Genomic Sci.">
        <title>Complete genome sequence of Catenulispora acidiphila type strain (ID 139908).</title>
        <authorList>
            <person name="Copeland A."/>
            <person name="Lapidus A."/>
            <person name="Glavina Del Rio T."/>
            <person name="Nolan M."/>
            <person name="Lucas S."/>
            <person name="Chen F."/>
            <person name="Tice H."/>
            <person name="Cheng J.F."/>
            <person name="Bruce D."/>
            <person name="Goodwin L."/>
            <person name="Pitluck S."/>
            <person name="Mikhailova N."/>
            <person name="Pati A."/>
            <person name="Ivanova N."/>
            <person name="Mavromatis K."/>
            <person name="Chen A."/>
            <person name="Palaniappan K."/>
            <person name="Chain P."/>
            <person name="Land M."/>
            <person name="Hauser L."/>
            <person name="Chang Y.J."/>
            <person name="Jeffries C.D."/>
            <person name="Chertkov O."/>
            <person name="Brettin T."/>
            <person name="Detter J.C."/>
            <person name="Han C."/>
            <person name="Ali Z."/>
            <person name="Tindall B.J."/>
            <person name="Goker M."/>
            <person name="Bristow J."/>
            <person name="Eisen J.A."/>
            <person name="Markowitz V."/>
            <person name="Hugenholtz P."/>
            <person name="Kyrpides N.C."/>
            <person name="Klenk H.P."/>
        </authorList>
    </citation>
    <scope>NUCLEOTIDE SEQUENCE [LARGE SCALE GENOMIC DNA]</scope>
    <source>
        <strain evidence="3">DSM 44928 / JCM 14897 / NBRC 102108 / NRRL B-24433 / ID139908</strain>
    </source>
</reference>
<protein>
    <submittedName>
        <fullName evidence="2">N-acetyltransferase</fullName>
    </submittedName>
</protein>
<dbReference type="PANTHER" id="PTHR11786:SF0">
    <property type="entry name" value="ARYLAMINE N-ACETYLTRANSFERASE 4-RELATED"/>
    <property type="match status" value="1"/>
</dbReference>
<evidence type="ECO:0000313" key="2">
    <source>
        <dbReference type="EMBL" id="ACU77704.1"/>
    </source>
</evidence>
<dbReference type="RefSeq" id="WP_015797428.1">
    <property type="nucleotide sequence ID" value="NC_013131.1"/>
</dbReference>
<evidence type="ECO:0000256" key="1">
    <source>
        <dbReference type="ARBA" id="ARBA00006547"/>
    </source>
</evidence>
<keyword evidence="3" id="KW-1185">Reference proteome</keyword>
<accession>C7Q3U6</accession>
<dbReference type="EMBL" id="CP001700">
    <property type="protein sequence ID" value="ACU77704.1"/>
    <property type="molecule type" value="Genomic_DNA"/>
</dbReference>
<keyword evidence="2" id="KW-0808">Transferase</keyword>
<dbReference type="Pfam" id="PF00797">
    <property type="entry name" value="Acetyltransf_2"/>
    <property type="match status" value="1"/>
</dbReference>
<dbReference type="Gene3D" id="2.40.128.150">
    <property type="entry name" value="Cysteine proteinases"/>
    <property type="match status" value="1"/>
</dbReference>